<dbReference type="SUPFAM" id="SSF54523">
    <property type="entry name" value="Pili subunits"/>
    <property type="match status" value="1"/>
</dbReference>
<dbReference type="NCBIfam" id="TIGR02532">
    <property type="entry name" value="IV_pilin_GFxxxE"/>
    <property type="match status" value="1"/>
</dbReference>
<reference evidence="1 2" key="1">
    <citation type="submission" date="2013-08" db="EMBL/GenBank/DDBJ databases">
        <title>Genome sequencing of Lysobacter.</title>
        <authorList>
            <person name="Zhang S."/>
            <person name="Wang G."/>
        </authorList>
    </citation>
    <scope>NUCLEOTIDE SEQUENCE [LARGE SCALE GENOMIC DNA]</scope>
    <source>
        <strain evidence="1 2">Ko07</strain>
    </source>
</reference>
<gene>
    <name evidence="1" type="ORF">N792_01780</name>
</gene>
<dbReference type="RefSeq" id="WP_036192378.1">
    <property type="nucleotide sequence ID" value="NZ_AVPS01000001.1"/>
</dbReference>
<protein>
    <submittedName>
        <fullName evidence="1">General secretion pathway protein GspJ</fullName>
    </submittedName>
</protein>
<comment type="caution">
    <text evidence="1">The sequence shown here is derived from an EMBL/GenBank/DDBJ whole genome shotgun (WGS) entry which is preliminary data.</text>
</comment>
<dbReference type="Proteomes" id="UP000030017">
    <property type="component" value="Unassembled WGS sequence"/>
</dbReference>
<sequence>MAFSRSGGSAAKASGFTLVEVLLATVLLAAGLALAFATLSAASQTATRGESLAARSERVRAVEGFLRKRLAAARPIAFSTGQGNALPQRFLGEPERMRFVADLPDYLGRGGPYSHDVRIQRSNGTTRIELVLDIVSAGETIEDPRQRAPELLVEGLASARFRYRGLDAVSGGLGAWQDRWETSDRLPLLVEVTFTDVGGGTWPTLVVALPQALGIENGRGIVGGRR</sequence>
<evidence type="ECO:0000313" key="2">
    <source>
        <dbReference type="Proteomes" id="UP000030017"/>
    </source>
</evidence>
<dbReference type="AlphaFoldDB" id="A0A0A0EV09"/>
<dbReference type="STRING" id="1122185.N792_01780"/>
<organism evidence="1 2">
    <name type="scientific">Lysobacter concretionis Ko07 = DSM 16239</name>
    <dbReference type="NCBI Taxonomy" id="1122185"/>
    <lineage>
        <taxon>Bacteria</taxon>
        <taxon>Pseudomonadati</taxon>
        <taxon>Pseudomonadota</taxon>
        <taxon>Gammaproteobacteria</taxon>
        <taxon>Lysobacterales</taxon>
        <taxon>Lysobacteraceae</taxon>
        <taxon>Novilysobacter</taxon>
    </lineage>
</organism>
<dbReference type="Pfam" id="PF07963">
    <property type="entry name" value="N_methyl"/>
    <property type="match status" value="1"/>
</dbReference>
<dbReference type="EMBL" id="AVPS01000001">
    <property type="protein sequence ID" value="KGM52982.1"/>
    <property type="molecule type" value="Genomic_DNA"/>
</dbReference>
<evidence type="ECO:0000313" key="1">
    <source>
        <dbReference type="EMBL" id="KGM52982.1"/>
    </source>
</evidence>
<accession>A0A0A0EV09</accession>
<dbReference type="InterPro" id="IPR045584">
    <property type="entry name" value="Pilin-like"/>
</dbReference>
<dbReference type="PROSITE" id="PS00409">
    <property type="entry name" value="PROKAR_NTER_METHYL"/>
    <property type="match status" value="1"/>
</dbReference>
<dbReference type="OrthoDB" id="5801210at2"/>
<dbReference type="eggNOG" id="COG4795">
    <property type="taxonomic scope" value="Bacteria"/>
</dbReference>
<keyword evidence="2" id="KW-1185">Reference proteome</keyword>
<name>A0A0A0EV09_9GAMM</name>
<dbReference type="InterPro" id="IPR012902">
    <property type="entry name" value="N_methyl_site"/>
</dbReference>
<proteinExistence type="predicted"/>